<dbReference type="InterPro" id="IPR036922">
    <property type="entry name" value="Rieske_2Fe-2S_sf"/>
</dbReference>
<name>A0ABU6F9E8_9ACTN</name>
<keyword evidence="6" id="KW-0411">Iron-sulfur</keyword>
<sequence>MTVHASDTASEAASHAAPADLVARRIPGHSLEAPFYTSDAFFRLDVDAVFARSWIFAAAEAELPEPGDYITLTVGAYSVIVVRDDDEEVRAFHNVCRHRGTRILNDERGSVGNIVCGYHHWTYGVDGTLLHAESQPPDFDRSCFGLRSVHVRTVAGLVFLSLAAEPPADFGEFASRVEPYLAPHNLARAKVAKQIDLVEHGNWKLAMENNRECYHCAGHPELQRCYFPLYNFTENEVPPGMRATFERFQKADAEARATFESLGLPYAAIEELVERPTGFRIEREPLDLAGESFTPDGKAAVRRLLADFPTARLGHLGLHLQPNAWFHFSADHAVLFSVVPLAADRTLVRTTWLVHADAEEGIDYDLDTLTGVWVATNEQDAVFVSRAQLGVSSPAYAPGLYSPTESQVESFVTWYITRLTAHLEGP</sequence>
<dbReference type="CDD" id="cd03469">
    <property type="entry name" value="Rieske_RO_Alpha_N"/>
    <property type="match status" value="1"/>
</dbReference>
<dbReference type="RefSeq" id="WP_326019527.1">
    <property type="nucleotide sequence ID" value="NZ_JAOZYC010000136.1"/>
</dbReference>
<evidence type="ECO:0000313" key="8">
    <source>
        <dbReference type="EMBL" id="MEB8340660.1"/>
    </source>
</evidence>
<reference evidence="8 9" key="1">
    <citation type="submission" date="2022-10" db="EMBL/GenBank/DDBJ databases">
        <authorList>
            <person name="Xie J."/>
            <person name="Shen N."/>
        </authorList>
    </citation>
    <scope>NUCLEOTIDE SEQUENCE [LARGE SCALE GENOMIC DNA]</scope>
    <source>
        <strain evidence="8 9">YIM65594</strain>
    </source>
</reference>
<evidence type="ECO:0000256" key="5">
    <source>
        <dbReference type="ARBA" id="ARBA00023004"/>
    </source>
</evidence>
<accession>A0ABU6F9E8</accession>
<dbReference type="PANTHER" id="PTHR43756">
    <property type="entry name" value="CHOLINE MONOOXYGENASE, CHLOROPLASTIC"/>
    <property type="match status" value="1"/>
</dbReference>
<dbReference type="Pfam" id="PF00848">
    <property type="entry name" value="Ring_hydroxyl_A"/>
    <property type="match status" value="1"/>
</dbReference>
<feature type="domain" description="Rieske" evidence="7">
    <location>
        <begin position="55"/>
        <end position="160"/>
    </location>
</feature>
<evidence type="ECO:0000256" key="6">
    <source>
        <dbReference type="ARBA" id="ARBA00023014"/>
    </source>
</evidence>
<gene>
    <name evidence="8" type="ORF">OKJ99_24495</name>
</gene>
<protein>
    <submittedName>
        <fullName evidence="8">Aromatic ring-hydroxylating dioxygenase subunit alpha</fullName>
    </submittedName>
</protein>
<dbReference type="EMBL" id="JAOZYC010000136">
    <property type="protein sequence ID" value="MEB8340660.1"/>
    <property type="molecule type" value="Genomic_DNA"/>
</dbReference>
<dbReference type="SUPFAM" id="SSF50022">
    <property type="entry name" value="ISP domain"/>
    <property type="match status" value="1"/>
</dbReference>
<dbReference type="InterPro" id="IPR017941">
    <property type="entry name" value="Rieske_2Fe-2S"/>
</dbReference>
<evidence type="ECO:0000256" key="1">
    <source>
        <dbReference type="ARBA" id="ARBA00001962"/>
    </source>
</evidence>
<keyword evidence="9" id="KW-1185">Reference proteome</keyword>
<evidence type="ECO:0000256" key="3">
    <source>
        <dbReference type="ARBA" id="ARBA00022723"/>
    </source>
</evidence>
<keyword evidence="5" id="KW-0408">Iron</keyword>
<dbReference type="PRINTS" id="PR00090">
    <property type="entry name" value="RNGDIOXGNASE"/>
</dbReference>
<keyword evidence="3" id="KW-0479">Metal-binding</keyword>
<keyword evidence="4" id="KW-0560">Oxidoreductase</keyword>
<dbReference type="Pfam" id="PF00355">
    <property type="entry name" value="Rieske"/>
    <property type="match status" value="1"/>
</dbReference>
<keyword evidence="2" id="KW-0001">2Fe-2S</keyword>
<dbReference type="Gene3D" id="3.90.380.10">
    <property type="entry name" value="Naphthalene 1,2-dioxygenase Alpha Subunit, Chain A, domain 1"/>
    <property type="match status" value="1"/>
</dbReference>
<proteinExistence type="predicted"/>
<dbReference type="Proteomes" id="UP001354931">
    <property type="component" value="Unassembled WGS sequence"/>
</dbReference>
<keyword evidence="8" id="KW-0223">Dioxygenase</keyword>
<evidence type="ECO:0000259" key="7">
    <source>
        <dbReference type="PROSITE" id="PS51296"/>
    </source>
</evidence>
<dbReference type="CDD" id="cd08884">
    <property type="entry name" value="RHO_alpha_C_GbcA-like"/>
    <property type="match status" value="1"/>
</dbReference>
<organism evidence="8 9">
    <name type="scientific">Streptomyces endophyticus</name>
    <dbReference type="NCBI Taxonomy" id="714166"/>
    <lineage>
        <taxon>Bacteria</taxon>
        <taxon>Bacillati</taxon>
        <taxon>Actinomycetota</taxon>
        <taxon>Actinomycetes</taxon>
        <taxon>Kitasatosporales</taxon>
        <taxon>Streptomycetaceae</taxon>
        <taxon>Streptomyces</taxon>
    </lineage>
</organism>
<dbReference type="PROSITE" id="PS51296">
    <property type="entry name" value="RIESKE"/>
    <property type="match status" value="1"/>
</dbReference>
<dbReference type="Gene3D" id="2.102.10.10">
    <property type="entry name" value="Rieske [2Fe-2S] iron-sulphur domain"/>
    <property type="match status" value="1"/>
</dbReference>
<dbReference type="GO" id="GO:0051213">
    <property type="term" value="F:dioxygenase activity"/>
    <property type="evidence" value="ECO:0007669"/>
    <property type="project" value="UniProtKB-KW"/>
</dbReference>
<comment type="cofactor">
    <cofactor evidence="1">
        <name>Fe cation</name>
        <dbReference type="ChEBI" id="CHEBI:24875"/>
    </cofactor>
</comment>
<dbReference type="InterPro" id="IPR015879">
    <property type="entry name" value="Ring_hydroxy_dOase_asu_C_dom"/>
</dbReference>
<dbReference type="InterPro" id="IPR001663">
    <property type="entry name" value="Rng_hydr_dOase-A"/>
</dbReference>
<comment type="caution">
    <text evidence="8">The sequence shown here is derived from an EMBL/GenBank/DDBJ whole genome shotgun (WGS) entry which is preliminary data.</text>
</comment>
<evidence type="ECO:0000256" key="4">
    <source>
        <dbReference type="ARBA" id="ARBA00023002"/>
    </source>
</evidence>
<dbReference type="PANTHER" id="PTHR43756:SF5">
    <property type="entry name" value="CHOLINE MONOOXYGENASE, CHLOROPLASTIC"/>
    <property type="match status" value="1"/>
</dbReference>
<dbReference type="SUPFAM" id="SSF55961">
    <property type="entry name" value="Bet v1-like"/>
    <property type="match status" value="1"/>
</dbReference>
<evidence type="ECO:0000256" key="2">
    <source>
        <dbReference type="ARBA" id="ARBA00022714"/>
    </source>
</evidence>
<evidence type="ECO:0000313" key="9">
    <source>
        <dbReference type="Proteomes" id="UP001354931"/>
    </source>
</evidence>